<dbReference type="GO" id="GO:0005138">
    <property type="term" value="F:interleukin-6 receptor binding"/>
    <property type="evidence" value="ECO:0007669"/>
    <property type="project" value="InterPro"/>
</dbReference>
<evidence type="ECO:0000256" key="3">
    <source>
        <dbReference type="ARBA" id="ARBA00023280"/>
    </source>
</evidence>
<proteinExistence type="inferred from homology"/>
<comment type="similarity">
    <text evidence="1">Belongs to the IL-6 superfamily.</text>
</comment>
<dbReference type="GO" id="GO:0005615">
    <property type="term" value="C:extracellular space"/>
    <property type="evidence" value="ECO:0007669"/>
    <property type="project" value="InterPro"/>
</dbReference>
<sequence>MLRWKVLAFFGLLFSQVLSDGQPVAQAFDRERNQQRIGWLLSVVSACYEDLCTNTGICQGKLEPLAFFNADMPVVKQDEGCFPPSLNKTRCLQELAVGFWGLVDPFVFLNEHFGDYVEHVGAMELLVRAIAWDMRDESNRLSQRPFELPSSDSKMLPRLRGLTTWNKHMAAFKILQRIEKFANDANAALTYMGGADVAAPARESSASSA</sequence>
<organism evidence="4">
    <name type="scientific">Retroperitoneal fibromatosis-associated herpesvirus</name>
    <dbReference type="NCBI Taxonomy" id="111469"/>
    <lineage>
        <taxon>Viruses</taxon>
        <taxon>Duplodnaviria</taxon>
        <taxon>Heunggongvirae</taxon>
        <taxon>Peploviricota</taxon>
        <taxon>Herviviricetes</taxon>
        <taxon>Herpesvirales</taxon>
        <taxon>Orthoherpesviridae</taxon>
        <taxon>Gammaherpesvirinae</taxon>
        <taxon>Rhadinovirus</taxon>
        <taxon>Rhadinovirus macacinegamma8</taxon>
        <taxon>Macacine gammaherpesvirus 8</taxon>
    </lineage>
</organism>
<dbReference type="InterPro" id="IPR009079">
    <property type="entry name" value="4_helix_cytokine-like_core"/>
</dbReference>
<evidence type="ECO:0000256" key="1">
    <source>
        <dbReference type="ARBA" id="ARBA00007432"/>
    </source>
</evidence>
<dbReference type="GO" id="GO:0006955">
    <property type="term" value="P:immune response"/>
    <property type="evidence" value="ECO:0007669"/>
    <property type="project" value="InterPro"/>
</dbReference>
<reference evidence="4" key="1">
    <citation type="journal article" date="2000" name="J. Virol.">
        <title>Characterization of two divergent lineages of macaque rhadinoviruses related to Kaposi's sarcoma-associated herpesvirus.</title>
        <authorList>
            <person name="Schultz E.R."/>
            <person name="Rankin G.W.Jr."/>
            <person name="Blanc M.P."/>
            <person name="Raden B.W."/>
            <person name="Tsai C.C."/>
            <person name="Rose T.M."/>
        </authorList>
    </citation>
    <scope>NUCLEOTIDE SEQUENCE</scope>
    <source>
        <strain evidence="4">YN91</strain>
    </source>
</reference>
<keyword evidence="3" id="KW-0945">Host-virus interaction</keyword>
<dbReference type="PANTHER" id="PTHR48494">
    <property type="entry name" value="INTERLEUKIN-6"/>
    <property type="match status" value="1"/>
</dbReference>
<reference evidence="4" key="2">
    <citation type="journal article" date="2003" name="J. Virol.">
        <title>Analysis of 4.3 kilobases of divergent locus B of macaque retroperitoneal fibromatosis-associated herpesvirus reveals a close similarity in gene sequence and genome organization to Kaposi's sarcoma-associated herpesvirus.</title>
        <authorList>
            <person name="Rose T.M."/>
            <person name="Ryan J.T."/>
            <person name="Schultz E.R."/>
            <person name="Raden B.W."/>
            <person name="Tsai C.C."/>
        </authorList>
    </citation>
    <scope>NUCLEOTIDE SEQUENCE</scope>
    <source>
        <strain evidence="4">YN91</strain>
    </source>
</reference>
<dbReference type="SUPFAM" id="SSF47266">
    <property type="entry name" value="4-helical cytokines"/>
    <property type="match status" value="1"/>
</dbReference>
<dbReference type="Pfam" id="PF00489">
    <property type="entry name" value="IL6"/>
    <property type="match status" value="1"/>
</dbReference>
<dbReference type="SMART" id="SM00126">
    <property type="entry name" value="IL6"/>
    <property type="match status" value="1"/>
</dbReference>
<dbReference type="PANTHER" id="PTHR48494:SF1">
    <property type="entry name" value="INTERLEUKIN-6"/>
    <property type="match status" value="1"/>
</dbReference>
<evidence type="ECO:0000313" key="4">
    <source>
        <dbReference type="EMBL" id="ABX74959.1"/>
    </source>
</evidence>
<keyword evidence="2" id="KW-1125">Evasion of host immunity by viral interleukin-like protein</keyword>
<dbReference type="EMBL" id="AF005479">
    <property type="protein sequence ID" value="ABX74959.1"/>
    <property type="molecule type" value="Genomic_DNA"/>
</dbReference>
<dbReference type="GO" id="GO:0005125">
    <property type="term" value="F:cytokine activity"/>
    <property type="evidence" value="ECO:0007669"/>
    <property type="project" value="InterPro"/>
</dbReference>
<evidence type="ECO:0000256" key="2">
    <source>
        <dbReference type="ARBA" id="ARBA00022938"/>
    </source>
</evidence>
<keyword evidence="3" id="KW-0899">Viral immunoevasion</keyword>
<dbReference type="PRINTS" id="PR00434">
    <property type="entry name" value="INTERLEUKIN6"/>
</dbReference>
<accession>A9JPG9</accession>
<dbReference type="Gene3D" id="1.20.1250.10">
    <property type="match status" value="1"/>
</dbReference>
<name>A9JPG9_9GAMA</name>
<dbReference type="InterPro" id="IPR003574">
    <property type="entry name" value="IL-6-like"/>
</dbReference>
<reference evidence="4" key="3">
    <citation type="submission" date="2006-07" db="EMBL/GenBank/DDBJ databases">
        <authorList>
            <person name="Ryan J.T."/>
            <person name="Bruce A.G."/>
            <person name="Schultz E.R."/>
            <person name="Raden B.W."/>
            <person name="Rose T.M."/>
        </authorList>
    </citation>
    <scope>NUCLEOTIDE SEQUENCE</scope>
    <source>
        <strain evidence="4">YN91</strain>
    </source>
</reference>
<dbReference type="InterPro" id="IPR030474">
    <property type="entry name" value="IL-6/GCSF/MGF"/>
</dbReference>
<protein>
    <submittedName>
        <fullName evidence="4">Interleukin 6-like protein</fullName>
    </submittedName>
</protein>